<name>A0A2U1LNT8_ARTAN</name>
<protein>
    <submittedName>
        <fullName evidence="2">ATPase, F1/V1/A1 complex, alpha/beta subunit, Zinc knuckle CX2CX4HX4C</fullName>
    </submittedName>
</protein>
<feature type="compositionally biased region" description="Basic and acidic residues" evidence="1">
    <location>
        <begin position="173"/>
        <end position="182"/>
    </location>
</feature>
<feature type="region of interest" description="Disordered" evidence="1">
    <location>
        <begin position="81"/>
        <end position="201"/>
    </location>
</feature>
<reference evidence="2 3" key="1">
    <citation type="journal article" date="2018" name="Mol. Plant">
        <title>The genome of Artemisia annua provides insight into the evolution of Asteraceae family and artemisinin biosynthesis.</title>
        <authorList>
            <person name="Shen Q."/>
            <person name="Zhang L."/>
            <person name="Liao Z."/>
            <person name="Wang S."/>
            <person name="Yan T."/>
            <person name="Shi P."/>
            <person name="Liu M."/>
            <person name="Fu X."/>
            <person name="Pan Q."/>
            <person name="Wang Y."/>
            <person name="Lv Z."/>
            <person name="Lu X."/>
            <person name="Zhang F."/>
            <person name="Jiang W."/>
            <person name="Ma Y."/>
            <person name="Chen M."/>
            <person name="Hao X."/>
            <person name="Li L."/>
            <person name="Tang Y."/>
            <person name="Lv G."/>
            <person name="Zhou Y."/>
            <person name="Sun X."/>
            <person name="Brodelius P.E."/>
            <person name="Rose J.K.C."/>
            <person name="Tang K."/>
        </authorList>
    </citation>
    <scope>NUCLEOTIDE SEQUENCE [LARGE SCALE GENOMIC DNA]</scope>
    <source>
        <strain evidence="3">cv. Huhao1</strain>
        <tissue evidence="2">Leaf</tissue>
    </source>
</reference>
<gene>
    <name evidence="2" type="ORF">CTI12_AA470810</name>
</gene>
<evidence type="ECO:0000256" key="1">
    <source>
        <dbReference type="SAM" id="MobiDB-lite"/>
    </source>
</evidence>
<dbReference type="InterPro" id="IPR040256">
    <property type="entry name" value="At4g02000-like"/>
</dbReference>
<evidence type="ECO:0000313" key="2">
    <source>
        <dbReference type="EMBL" id="PWA50665.1"/>
    </source>
</evidence>
<comment type="caution">
    <text evidence="2">The sequence shown here is derived from an EMBL/GenBank/DDBJ whole genome shotgun (WGS) entry which is preliminary data.</text>
</comment>
<dbReference type="PANTHER" id="PTHR31286">
    <property type="entry name" value="GLYCINE-RICH CELL WALL STRUCTURAL PROTEIN 1.8-LIKE"/>
    <property type="match status" value="1"/>
</dbReference>
<accession>A0A2U1LNT8</accession>
<feature type="compositionally biased region" description="Basic and acidic residues" evidence="1">
    <location>
        <begin position="117"/>
        <end position="126"/>
    </location>
</feature>
<proteinExistence type="predicted"/>
<dbReference type="PANTHER" id="PTHR31286:SF180">
    <property type="entry name" value="OS10G0362600 PROTEIN"/>
    <property type="match status" value="1"/>
</dbReference>
<feature type="compositionally biased region" description="Basic and acidic residues" evidence="1">
    <location>
        <begin position="148"/>
        <end position="162"/>
    </location>
</feature>
<feature type="compositionally biased region" description="Low complexity" evidence="1">
    <location>
        <begin position="88"/>
        <end position="104"/>
    </location>
</feature>
<keyword evidence="3" id="KW-1185">Reference proteome</keyword>
<dbReference type="EMBL" id="PKPP01008449">
    <property type="protein sequence ID" value="PWA50665.1"/>
    <property type="molecule type" value="Genomic_DNA"/>
</dbReference>
<sequence>MMDKMTATMCKEGSGRLGYARVLVEIDAGKEYVEKLELSYVDKQLNVKRNKWVKVEYSWKPDKCNHCVVFGHSQSQCKVGKSQNETVNGSTGKTTSGTNNANTNLRNDGEGDNESFVEARNRKNRGEYNGQGNRQFRRVYYPNRYVNKPKEVGVKNVNKDNNKNSNSNNEETSSEKVNDGKKNTNGKDTNGSPPNWRKCGKSLVRIWKN</sequence>
<dbReference type="OrthoDB" id="1302647at2759"/>
<evidence type="ECO:0000313" key="3">
    <source>
        <dbReference type="Proteomes" id="UP000245207"/>
    </source>
</evidence>
<dbReference type="AlphaFoldDB" id="A0A2U1LNT8"/>
<dbReference type="Proteomes" id="UP000245207">
    <property type="component" value="Unassembled WGS sequence"/>
</dbReference>
<organism evidence="2 3">
    <name type="scientific">Artemisia annua</name>
    <name type="common">Sweet wormwood</name>
    <dbReference type="NCBI Taxonomy" id="35608"/>
    <lineage>
        <taxon>Eukaryota</taxon>
        <taxon>Viridiplantae</taxon>
        <taxon>Streptophyta</taxon>
        <taxon>Embryophyta</taxon>
        <taxon>Tracheophyta</taxon>
        <taxon>Spermatophyta</taxon>
        <taxon>Magnoliopsida</taxon>
        <taxon>eudicotyledons</taxon>
        <taxon>Gunneridae</taxon>
        <taxon>Pentapetalae</taxon>
        <taxon>asterids</taxon>
        <taxon>campanulids</taxon>
        <taxon>Asterales</taxon>
        <taxon>Asteraceae</taxon>
        <taxon>Asteroideae</taxon>
        <taxon>Anthemideae</taxon>
        <taxon>Artemisiinae</taxon>
        <taxon>Artemisia</taxon>
    </lineage>
</organism>